<evidence type="ECO:0000313" key="3">
    <source>
        <dbReference type="Proteomes" id="UP001159363"/>
    </source>
</evidence>
<protein>
    <submittedName>
        <fullName evidence="2">Uncharacterized protein</fullName>
    </submittedName>
</protein>
<feature type="coiled-coil region" evidence="1">
    <location>
        <begin position="92"/>
        <end position="144"/>
    </location>
</feature>
<evidence type="ECO:0000313" key="2">
    <source>
        <dbReference type="EMBL" id="KAJ8882848.1"/>
    </source>
</evidence>
<dbReference type="EMBL" id="JARBHB010000005">
    <property type="protein sequence ID" value="KAJ8882848.1"/>
    <property type="molecule type" value="Genomic_DNA"/>
</dbReference>
<name>A0ABQ9HFN3_9NEOP</name>
<accession>A0ABQ9HFN3</accession>
<keyword evidence="3" id="KW-1185">Reference proteome</keyword>
<comment type="caution">
    <text evidence="2">The sequence shown here is derived from an EMBL/GenBank/DDBJ whole genome shotgun (WGS) entry which is preliminary data.</text>
</comment>
<sequence>MLQAELEEAVRGVVELMGSVLLGLTLAVSHEDPRRPDLQVLKDAMKDLTWVADNLASTHVGGPVGSLDDLDCRYRQHDYKMQQHIRAHFLMREVEDAVVMQLQDEVKELRRRLATLEEGHDALVELERAEHVNLAAQIQRMEEDIVAHKEYSALVHRDLGRNASEFRRFISRLEHALCTIGDDFEKLEERTKDWVIHTTYVNFLEECQHIFDEVVASPGCATTTVILRSTALQKSIRDGMNFAAVSLLRGLHGRVTGGSEVPGPEVADPEARIGDLERKILLHHDEVKLQADNLRVGLIDAKKLNELLKENLGVCQKHIKALKEIIDDREKHGILDELPSVNIPC</sequence>
<evidence type="ECO:0000256" key="1">
    <source>
        <dbReference type="SAM" id="Coils"/>
    </source>
</evidence>
<reference evidence="2 3" key="1">
    <citation type="submission" date="2023-02" db="EMBL/GenBank/DDBJ databases">
        <title>LHISI_Scaffold_Assembly.</title>
        <authorList>
            <person name="Stuart O.P."/>
            <person name="Cleave R."/>
            <person name="Magrath M.J.L."/>
            <person name="Mikheyev A.S."/>
        </authorList>
    </citation>
    <scope>NUCLEOTIDE SEQUENCE [LARGE SCALE GENOMIC DNA]</scope>
    <source>
        <strain evidence="2">Daus_M_001</strain>
        <tissue evidence="2">Leg muscle</tissue>
    </source>
</reference>
<keyword evidence="1" id="KW-0175">Coiled coil</keyword>
<dbReference type="Proteomes" id="UP001159363">
    <property type="component" value="Chromosome 4"/>
</dbReference>
<gene>
    <name evidence="2" type="ORF">PR048_014662</name>
</gene>
<proteinExistence type="predicted"/>
<organism evidence="2 3">
    <name type="scientific">Dryococelus australis</name>
    <dbReference type="NCBI Taxonomy" id="614101"/>
    <lineage>
        <taxon>Eukaryota</taxon>
        <taxon>Metazoa</taxon>
        <taxon>Ecdysozoa</taxon>
        <taxon>Arthropoda</taxon>
        <taxon>Hexapoda</taxon>
        <taxon>Insecta</taxon>
        <taxon>Pterygota</taxon>
        <taxon>Neoptera</taxon>
        <taxon>Polyneoptera</taxon>
        <taxon>Phasmatodea</taxon>
        <taxon>Verophasmatodea</taxon>
        <taxon>Anareolatae</taxon>
        <taxon>Phasmatidae</taxon>
        <taxon>Eurycanthinae</taxon>
        <taxon>Dryococelus</taxon>
    </lineage>
</organism>